<accession>A0DJU2</accession>
<evidence type="ECO:0000313" key="1">
    <source>
        <dbReference type="EMBL" id="CAK83309.1"/>
    </source>
</evidence>
<name>A0DJU2_PARTE</name>
<organism evidence="1 2">
    <name type="scientific">Paramecium tetraurelia</name>
    <dbReference type="NCBI Taxonomy" id="5888"/>
    <lineage>
        <taxon>Eukaryota</taxon>
        <taxon>Sar</taxon>
        <taxon>Alveolata</taxon>
        <taxon>Ciliophora</taxon>
        <taxon>Intramacronucleata</taxon>
        <taxon>Oligohymenophorea</taxon>
        <taxon>Peniculida</taxon>
        <taxon>Parameciidae</taxon>
        <taxon>Paramecium</taxon>
    </lineage>
</organism>
<dbReference type="HOGENOM" id="CLU_3300519_0_0_1"/>
<sequence length="40" mass="4863">MDNSFKQEIQKKEANLVIVYAQWWSPLGIEYFFLIKQQID</sequence>
<evidence type="ECO:0000313" key="2">
    <source>
        <dbReference type="Proteomes" id="UP000000600"/>
    </source>
</evidence>
<proteinExistence type="predicted"/>
<gene>
    <name evidence="1" type="ORF">GSPATT00017653001</name>
</gene>
<reference evidence="1 2" key="1">
    <citation type="journal article" date="2006" name="Nature">
        <title>Global trends of whole-genome duplications revealed by the ciliate Paramecium tetraurelia.</title>
        <authorList>
            <consortium name="Genoscope"/>
            <person name="Aury J.-M."/>
            <person name="Jaillon O."/>
            <person name="Duret L."/>
            <person name="Noel B."/>
            <person name="Jubin C."/>
            <person name="Porcel B.M."/>
            <person name="Segurens B."/>
            <person name="Daubin V."/>
            <person name="Anthouard V."/>
            <person name="Aiach N."/>
            <person name="Arnaiz O."/>
            <person name="Billaut A."/>
            <person name="Beisson J."/>
            <person name="Blanc I."/>
            <person name="Bouhouche K."/>
            <person name="Camara F."/>
            <person name="Duharcourt S."/>
            <person name="Guigo R."/>
            <person name="Gogendeau D."/>
            <person name="Katinka M."/>
            <person name="Keller A.-M."/>
            <person name="Kissmehl R."/>
            <person name="Klotz C."/>
            <person name="Koll F."/>
            <person name="Le Moue A."/>
            <person name="Lepere C."/>
            <person name="Malinsky S."/>
            <person name="Nowacki M."/>
            <person name="Nowak J.K."/>
            <person name="Plattner H."/>
            <person name="Poulain J."/>
            <person name="Ruiz F."/>
            <person name="Serrano V."/>
            <person name="Zagulski M."/>
            <person name="Dessen P."/>
            <person name="Betermier M."/>
            <person name="Weissenbach J."/>
            <person name="Scarpelli C."/>
            <person name="Schachter V."/>
            <person name="Sperling L."/>
            <person name="Meyer E."/>
            <person name="Cohen J."/>
            <person name="Wincker P."/>
        </authorList>
    </citation>
    <scope>NUCLEOTIDE SEQUENCE [LARGE SCALE GENOMIC DNA]</scope>
    <source>
        <strain evidence="1 2">Stock d4-2</strain>
    </source>
</reference>
<dbReference type="InParanoid" id="A0DJU2"/>
<dbReference type="GeneID" id="76803716"/>
<dbReference type="EMBL" id="CT868463">
    <property type="protein sequence ID" value="CAK83309.1"/>
    <property type="molecule type" value="Genomic_DNA"/>
</dbReference>
<dbReference type="RefSeq" id="XP_052287149.1">
    <property type="nucleotide sequence ID" value="XM_052431172.1"/>
</dbReference>
<dbReference type="Proteomes" id="UP000000600">
    <property type="component" value="Unassembled WGS sequence"/>
</dbReference>
<protein>
    <submittedName>
        <fullName evidence="1">Uncharacterized protein</fullName>
    </submittedName>
</protein>
<keyword evidence="2" id="KW-1185">Reference proteome</keyword>
<dbReference type="AlphaFoldDB" id="A0DJU2"/>